<gene>
    <name evidence="13" type="primary">COX16</name>
    <name evidence="13" type="ORF">LPJ64_000047</name>
</gene>
<keyword evidence="10 12" id="KW-0472">Membrane</keyword>
<comment type="subcellular location">
    <subcellularLocation>
        <location evidence="2">Mitochondrion inner membrane</location>
        <topology evidence="2">Single-pass membrane protein</topology>
    </subcellularLocation>
</comment>
<evidence type="ECO:0000256" key="3">
    <source>
        <dbReference type="ARBA" id="ARBA00008370"/>
    </source>
</evidence>
<name>A0A9W7XRR0_9FUNG</name>
<organism evidence="13 14">
    <name type="scientific">Coemansia asiatica</name>
    <dbReference type="NCBI Taxonomy" id="1052880"/>
    <lineage>
        <taxon>Eukaryota</taxon>
        <taxon>Fungi</taxon>
        <taxon>Fungi incertae sedis</taxon>
        <taxon>Zoopagomycota</taxon>
        <taxon>Kickxellomycotina</taxon>
        <taxon>Kickxellomycetes</taxon>
        <taxon>Kickxellales</taxon>
        <taxon>Kickxellaceae</taxon>
        <taxon>Coemansia</taxon>
    </lineage>
</organism>
<evidence type="ECO:0000256" key="9">
    <source>
        <dbReference type="ARBA" id="ARBA00023128"/>
    </source>
</evidence>
<evidence type="ECO:0000256" key="5">
    <source>
        <dbReference type="ARBA" id="ARBA00019222"/>
    </source>
</evidence>
<dbReference type="AlphaFoldDB" id="A0A9W7XRR0"/>
<dbReference type="GO" id="GO:0033617">
    <property type="term" value="P:mitochondrial respiratory chain complex IV assembly"/>
    <property type="evidence" value="ECO:0007669"/>
    <property type="project" value="TreeGrafter"/>
</dbReference>
<evidence type="ECO:0000256" key="2">
    <source>
        <dbReference type="ARBA" id="ARBA00004434"/>
    </source>
</evidence>
<keyword evidence="6 12" id="KW-0812">Transmembrane</keyword>
<dbReference type="PANTHER" id="PTHR17130:SF14">
    <property type="entry name" value="CYTOCHROME C OXIDASE ASSEMBLY PROTEIN COX16 HOMOLOG, MITOCHONDRIAL"/>
    <property type="match status" value="1"/>
</dbReference>
<comment type="caution">
    <text evidence="13">The sequence shown here is derived from an EMBL/GenBank/DDBJ whole genome shotgun (WGS) entry which is preliminary data.</text>
</comment>
<dbReference type="Pfam" id="PF14138">
    <property type="entry name" value="COX16"/>
    <property type="match status" value="1"/>
</dbReference>
<evidence type="ECO:0000256" key="7">
    <source>
        <dbReference type="ARBA" id="ARBA00022792"/>
    </source>
</evidence>
<feature type="region of interest" description="Disordered" evidence="11">
    <location>
        <begin position="92"/>
        <end position="118"/>
    </location>
</feature>
<keyword evidence="14" id="KW-1185">Reference proteome</keyword>
<proteinExistence type="inferred from homology"/>
<dbReference type="Proteomes" id="UP001145021">
    <property type="component" value="Unassembled WGS sequence"/>
</dbReference>
<dbReference type="EMBL" id="JANBOH010000001">
    <property type="protein sequence ID" value="KAJ1648728.1"/>
    <property type="molecule type" value="Genomic_DNA"/>
</dbReference>
<evidence type="ECO:0000256" key="12">
    <source>
        <dbReference type="SAM" id="Phobius"/>
    </source>
</evidence>
<feature type="transmembrane region" description="Helical" evidence="12">
    <location>
        <begin position="30"/>
        <end position="49"/>
    </location>
</feature>
<evidence type="ECO:0000313" key="14">
    <source>
        <dbReference type="Proteomes" id="UP001145021"/>
    </source>
</evidence>
<evidence type="ECO:0000256" key="11">
    <source>
        <dbReference type="SAM" id="MobiDB-lite"/>
    </source>
</evidence>
<keyword evidence="7" id="KW-0999">Mitochondrion inner membrane</keyword>
<dbReference type="PANTHER" id="PTHR17130">
    <property type="entry name" value="MITOCHONDRIAL OUTER MEMBRANE PROTEIN 25"/>
    <property type="match status" value="1"/>
</dbReference>
<evidence type="ECO:0000256" key="4">
    <source>
        <dbReference type="ARBA" id="ARBA00015368"/>
    </source>
</evidence>
<protein>
    <recommendedName>
        <fullName evidence="4">Cytochrome c oxidase assembly protein COX16, mitochondrial</fullName>
    </recommendedName>
    <alternativeName>
        <fullName evidence="5">Cytochrome c oxidase assembly protein cox16, mitochondrial</fullName>
    </alternativeName>
</protein>
<comment type="function">
    <text evidence="1">Required for the assembly of the mitochondrial respiratory chain complex IV (CIV), also known as cytochrome c oxidase. May participate in merging the COX1 and COX2 assembly lines.</text>
</comment>
<accession>A0A9W7XRR0</accession>
<keyword evidence="8 12" id="KW-1133">Transmembrane helix</keyword>
<evidence type="ECO:0000256" key="8">
    <source>
        <dbReference type="ARBA" id="ARBA00022989"/>
    </source>
</evidence>
<feature type="compositionally biased region" description="Basic and acidic residues" evidence="11">
    <location>
        <begin position="97"/>
        <end position="118"/>
    </location>
</feature>
<evidence type="ECO:0000256" key="6">
    <source>
        <dbReference type="ARBA" id="ARBA00022692"/>
    </source>
</evidence>
<evidence type="ECO:0000256" key="1">
    <source>
        <dbReference type="ARBA" id="ARBA00002490"/>
    </source>
</evidence>
<evidence type="ECO:0000256" key="10">
    <source>
        <dbReference type="ARBA" id="ARBA00023136"/>
    </source>
</evidence>
<comment type="similarity">
    <text evidence="3">Belongs to the COX16 family.</text>
</comment>
<evidence type="ECO:0000313" key="13">
    <source>
        <dbReference type="EMBL" id="KAJ1648728.1"/>
    </source>
</evidence>
<dbReference type="InterPro" id="IPR020164">
    <property type="entry name" value="Cyt_c_Oxase_assmbl_COX16"/>
</dbReference>
<keyword evidence="9" id="KW-0496">Mitochondrion</keyword>
<sequence>MRWHSNDQLRNWSPHRRQSKFEKLSKKHPFLFVGLPFLVAVVGGSFVLLPSQETKYEVRDKHIQRAPIDQLKVNKRKFDLQEEYFRMKTKGSWNDEWEPKRVERPPEDEPVFDRQGPK</sequence>
<reference evidence="13" key="1">
    <citation type="submission" date="2022-07" db="EMBL/GenBank/DDBJ databases">
        <title>Phylogenomic reconstructions and comparative analyses of Kickxellomycotina fungi.</title>
        <authorList>
            <person name="Reynolds N.K."/>
            <person name="Stajich J.E."/>
            <person name="Barry K."/>
            <person name="Grigoriev I.V."/>
            <person name="Crous P."/>
            <person name="Smith M.E."/>
        </authorList>
    </citation>
    <scope>NUCLEOTIDE SEQUENCE</scope>
    <source>
        <strain evidence="13">NBRC 105413</strain>
    </source>
</reference>
<dbReference type="GO" id="GO:0005743">
    <property type="term" value="C:mitochondrial inner membrane"/>
    <property type="evidence" value="ECO:0007669"/>
    <property type="project" value="UniProtKB-SubCell"/>
</dbReference>